<keyword evidence="4 7" id="KW-0812">Transmembrane</keyword>
<organism evidence="8 9">
    <name type="scientific">Limimaricola pyoseonensis</name>
    <dbReference type="NCBI Taxonomy" id="521013"/>
    <lineage>
        <taxon>Bacteria</taxon>
        <taxon>Pseudomonadati</taxon>
        <taxon>Pseudomonadota</taxon>
        <taxon>Alphaproteobacteria</taxon>
        <taxon>Rhodobacterales</taxon>
        <taxon>Paracoccaceae</taxon>
        <taxon>Limimaricola</taxon>
    </lineage>
</organism>
<dbReference type="Pfam" id="PF01790">
    <property type="entry name" value="LGT"/>
    <property type="match status" value="1"/>
</dbReference>
<evidence type="ECO:0000256" key="6">
    <source>
        <dbReference type="ARBA" id="ARBA00023136"/>
    </source>
</evidence>
<dbReference type="RefSeq" id="WP_090113951.1">
    <property type="nucleotide sequence ID" value="NZ_FNAT01000007.1"/>
</dbReference>
<evidence type="ECO:0000256" key="3">
    <source>
        <dbReference type="ARBA" id="ARBA00022679"/>
    </source>
</evidence>
<dbReference type="GO" id="GO:0008961">
    <property type="term" value="F:phosphatidylglycerol-prolipoprotein diacylglyceryl transferase activity"/>
    <property type="evidence" value="ECO:0007669"/>
    <property type="project" value="UniProtKB-UniRule"/>
</dbReference>
<gene>
    <name evidence="7" type="primary">lgt</name>
    <name evidence="8" type="ORF">SAMN04488567_3408</name>
</gene>
<dbReference type="Proteomes" id="UP000198922">
    <property type="component" value="Unassembled WGS sequence"/>
</dbReference>
<feature type="transmembrane region" description="Helical" evidence="7">
    <location>
        <begin position="27"/>
        <end position="47"/>
    </location>
</feature>
<evidence type="ECO:0000313" key="8">
    <source>
        <dbReference type="EMBL" id="SDF10360.1"/>
    </source>
</evidence>
<keyword evidence="2 7" id="KW-1003">Cell membrane</keyword>
<comment type="pathway">
    <text evidence="7">Protein modification; lipoprotein biosynthesis (diacylglyceryl transfer).</text>
</comment>
<keyword evidence="9" id="KW-1185">Reference proteome</keyword>
<evidence type="ECO:0000256" key="4">
    <source>
        <dbReference type="ARBA" id="ARBA00022692"/>
    </source>
</evidence>
<comment type="function">
    <text evidence="7">Catalyzes the transfer of the diacylglyceryl group from phosphatidylglycerol to the sulfhydryl group of the N-terminal cysteine of a prolipoprotein, the first step in the formation of mature lipoproteins.</text>
</comment>
<feature type="transmembrane region" description="Helical" evidence="7">
    <location>
        <begin position="68"/>
        <end position="88"/>
    </location>
</feature>
<feature type="transmembrane region" description="Helical" evidence="7">
    <location>
        <begin position="132"/>
        <end position="153"/>
    </location>
</feature>
<keyword evidence="8" id="KW-0449">Lipoprotein</keyword>
<dbReference type="GO" id="GO:0042158">
    <property type="term" value="P:lipoprotein biosynthetic process"/>
    <property type="evidence" value="ECO:0007669"/>
    <property type="project" value="UniProtKB-UniRule"/>
</dbReference>
<keyword evidence="6 7" id="KW-0472">Membrane</keyword>
<dbReference type="EC" id="2.5.1.145" evidence="7"/>
<dbReference type="EMBL" id="FNAT01000007">
    <property type="protein sequence ID" value="SDF10360.1"/>
    <property type="molecule type" value="Genomic_DNA"/>
</dbReference>
<feature type="binding site" evidence="7">
    <location>
        <position position="151"/>
    </location>
    <ligand>
        <name>a 1,2-diacyl-sn-glycero-3-phospho-(1'-sn-glycerol)</name>
        <dbReference type="ChEBI" id="CHEBI:64716"/>
    </ligand>
</feature>
<sequence>MNGIPFPEISPEIFSVSIGGFDFALRWYAMAYIVGIILGWRLAVAALRRPRLWPADTPAMTPPQLENLLSWIILGIIGGGRLGYVLFYQPGHYLTHPWEIPILWQGGMSFHGGFIGVVLAILIFARRHALPLGGAADTIALATPPALLLGRIANFINAELWGRPTDLPWGVIFPGAAAQDCPGIEGLCARHPSQLYEAGIEGLFLLVLFVLMAFRWGALKRPWLLSGTFFLVYGIGRFLVEFVRQPDAQFVTPGNPLGLALHIDGWGLTMGQLLSLPMILAGLAVVLWARRRRVGVPA</sequence>
<name>A0A1G7ICB5_9RHOB</name>
<dbReference type="UniPathway" id="UPA00664"/>
<dbReference type="STRING" id="521013.SAMN04488567_3408"/>
<feature type="transmembrane region" description="Helical" evidence="7">
    <location>
        <begin position="198"/>
        <end position="216"/>
    </location>
</feature>
<evidence type="ECO:0000313" key="9">
    <source>
        <dbReference type="Proteomes" id="UP000198922"/>
    </source>
</evidence>
<dbReference type="InterPro" id="IPR001640">
    <property type="entry name" value="Lgt"/>
</dbReference>
<keyword evidence="5 7" id="KW-1133">Transmembrane helix</keyword>
<comment type="catalytic activity">
    <reaction evidence="7">
        <text>L-cysteinyl-[prolipoprotein] + a 1,2-diacyl-sn-glycero-3-phospho-(1'-sn-glycerol) = an S-1,2-diacyl-sn-glyceryl-L-cysteinyl-[prolipoprotein] + sn-glycerol 1-phosphate + H(+)</text>
        <dbReference type="Rhea" id="RHEA:56712"/>
        <dbReference type="Rhea" id="RHEA-COMP:14679"/>
        <dbReference type="Rhea" id="RHEA-COMP:14680"/>
        <dbReference type="ChEBI" id="CHEBI:15378"/>
        <dbReference type="ChEBI" id="CHEBI:29950"/>
        <dbReference type="ChEBI" id="CHEBI:57685"/>
        <dbReference type="ChEBI" id="CHEBI:64716"/>
        <dbReference type="ChEBI" id="CHEBI:140658"/>
        <dbReference type="EC" id="2.5.1.145"/>
    </reaction>
</comment>
<feature type="transmembrane region" description="Helical" evidence="7">
    <location>
        <begin position="108"/>
        <end position="125"/>
    </location>
</feature>
<accession>A0A1G7ICB5</accession>
<evidence type="ECO:0000256" key="7">
    <source>
        <dbReference type="HAMAP-Rule" id="MF_01147"/>
    </source>
</evidence>
<dbReference type="PROSITE" id="PS01311">
    <property type="entry name" value="LGT"/>
    <property type="match status" value="1"/>
</dbReference>
<evidence type="ECO:0000256" key="2">
    <source>
        <dbReference type="ARBA" id="ARBA00022475"/>
    </source>
</evidence>
<dbReference type="AlphaFoldDB" id="A0A1G7ICB5"/>
<dbReference type="NCBIfam" id="TIGR00544">
    <property type="entry name" value="lgt"/>
    <property type="match status" value="1"/>
</dbReference>
<dbReference type="PANTHER" id="PTHR30589">
    <property type="entry name" value="PROLIPOPROTEIN DIACYLGLYCERYL TRANSFERASE"/>
    <property type="match status" value="1"/>
</dbReference>
<protein>
    <recommendedName>
        <fullName evidence="7">Phosphatidylglycerol--prolipoprotein diacylglyceryl transferase</fullName>
        <ecNumber evidence="7">2.5.1.145</ecNumber>
    </recommendedName>
</protein>
<proteinExistence type="inferred from homology"/>
<feature type="transmembrane region" description="Helical" evidence="7">
    <location>
        <begin position="223"/>
        <end position="240"/>
    </location>
</feature>
<evidence type="ECO:0000256" key="1">
    <source>
        <dbReference type="ARBA" id="ARBA00007150"/>
    </source>
</evidence>
<dbReference type="PANTHER" id="PTHR30589:SF0">
    <property type="entry name" value="PHOSPHATIDYLGLYCEROL--PROLIPOPROTEIN DIACYLGLYCERYL TRANSFERASE"/>
    <property type="match status" value="1"/>
</dbReference>
<reference evidence="9" key="1">
    <citation type="submission" date="2016-10" db="EMBL/GenBank/DDBJ databases">
        <authorList>
            <person name="Varghese N."/>
            <person name="Submissions S."/>
        </authorList>
    </citation>
    <scope>NUCLEOTIDE SEQUENCE [LARGE SCALE GENOMIC DNA]</scope>
    <source>
        <strain evidence="9">DSM 21424</strain>
    </source>
</reference>
<keyword evidence="3 7" id="KW-0808">Transferase</keyword>
<dbReference type="OrthoDB" id="871140at2"/>
<feature type="transmembrane region" description="Helical" evidence="7">
    <location>
        <begin position="266"/>
        <end position="289"/>
    </location>
</feature>
<evidence type="ECO:0000256" key="5">
    <source>
        <dbReference type="ARBA" id="ARBA00022989"/>
    </source>
</evidence>
<dbReference type="GO" id="GO:0005886">
    <property type="term" value="C:plasma membrane"/>
    <property type="evidence" value="ECO:0007669"/>
    <property type="project" value="UniProtKB-SubCell"/>
</dbReference>
<comment type="similarity">
    <text evidence="1 7">Belongs to the Lgt family.</text>
</comment>
<dbReference type="HAMAP" id="MF_01147">
    <property type="entry name" value="Lgt"/>
    <property type="match status" value="1"/>
</dbReference>
<comment type="subcellular location">
    <subcellularLocation>
        <location evidence="7">Cell membrane</location>
        <topology evidence="7">Multi-pass membrane protein</topology>
    </subcellularLocation>
</comment>